<dbReference type="Proteomes" id="UP000274661">
    <property type="component" value="Unassembled WGS sequence"/>
</dbReference>
<feature type="domain" description="Carbohydrate esterase 2 N-terminal" evidence="3">
    <location>
        <begin position="38"/>
        <end position="136"/>
    </location>
</feature>
<keyword evidence="5" id="KW-1185">Reference proteome</keyword>
<dbReference type="InterPro" id="IPR036514">
    <property type="entry name" value="SGNH_hydro_sf"/>
</dbReference>
<sequence length="366" mass="38834">MLTSALLAAASLAAAAPVATLEPAAGPPAGIAALAVRVVGRAEPVPGGGWRRQWPGTYFEAEVRGSRAYLRLGAGRAALRVTVDGAPPLAFVSNGGGWRLLDGMGGGLHRLRVDVASESQAGASEFGGIYAARSAQMSLPSRRQHRIEFVGDSYTVGYGNLSPTSQCSEEQVWQTTDTTRGIAPRIAGRFAADYRVNAISGRGVVRNYNGFAADPLPAAYPYTLFDHGRREDDRSWRPQLVVVSLGTNDFSTPLHAGERWADRAALHADYEASYARFVETLHARFPGAYVLLWATDQLQGEFAAETAKVVAQLRRRGDRRVGAVTVGGLAMTACNGHPGLADDGRIADAILAFLAAHPEARAGLGR</sequence>
<gene>
    <name evidence="4" type="ORF">HMF7854_04785</name>
</gene>
<dbReference type="PANTHER" id="PTHR37834:SF2">
    <property type="entry name" value="ESTERASE, SGNH HYDROLASE-TYPE"/>
    <property type="match status" value="1"/>
</dbReference>
<dbReference type="Gene3D" id="2.60.120.260">
    <property type="entry name" value="Galactose-binding domain-like"/>
    <property type="match status" value="1"/>
</dbReference>
<dbReference type="Gene3D" id="3.40.50.1110">
    <property type="entry name" value="SGNH hydrolase"/>
    <property type="match status" value="1"/>
</dbReference>
<dbReference type="InterPro" id="IPR052762">
    <property type="entry name" value="PCW_deacetylase/CE"/>
</dbReference>
<evidence type="ECO:0000256" key="1">
    <source>
        <dbReference type="SAM" id="SignalP"/>
    </source>
</evidence>
<keyword evidence="1" id="KW-0732">Signal</keyword>
<dbReference type="InterPro" id="IPR040794">
    <property type="entry name" value="CE2_N"/>
</dbReference>
<dbReference type="GO" id="GO:0052689">
    <property type="term" value="F:carboxylic ester hydrolase activity"/>
    <property type="evidence" value="ECO:0007669"/>
    <property type="project" value="InterPro"/>
</dbReference>
<name>A0A429V8H1_9SPHN</name>
<dbReference type="RefSeq" id="WP_126718051.1">
    <property type="nucleotide sequence ID" value="NZ_RWJF01000001.1"/>
</dbReference>
<comment type="caution">
    <text evidence="4">The sequence shown here is derived from an EMBL/GenBank/DDBJ whole genome shotgun (WGS) entry which is preliminary data.</text>
</comment>
<dbReference type="Pfam" id="PF17996">
    <property type="entry name" value="CE2_N"/>
    <property type="match status" value="1"/>
</dbReference>
<feature type="signal peptide" evidence="1">
    <location>
        <begin position="1"/>
        <end position="15"/>
    </location>
</feature>
<dbReference type="CDD" id="cd01831">
    <property type="entry name" value="Endoglucanase_E_like"/>
    <property type="match status" value="1"/>
</dbReference>
<evidence type="ECO:0000259" key="2">
    <source>
        <dbReference type="Pfam" id="PF13472"/>
    </source>
</evidence>
<dbReference type="Pfam" id="PF13472">
    <property type="entry name" value="Lipase_GDSL_2"/>
    <property type="match status" value="1"/>
</dbReference>
<feature type="chain" id="PRO_5019342182" evidence="1">
    <location>
        <begin position="16"/>
        <end position="366"/>
    </location>
</feature>
<reference evidence="4 5" key="1">
    <citation type="submission" date="2018-12" db="EMBL/GenBank/DDBJ databases">
        <title>Sphingomonas sp. HMF7854 Genome sequencing and assembly.</title>
        <authorList>
            <person name="Cha I."/>
            <person name="Kang H."/>
            <person name="Kim H."/>
            <person name="Kang J."/>
            <person name="Joh K."/>
        </authorList>
    </citation>
    <scope>NUCLEOTIDE SEQUENCE [LARGE SCALE GENOMIC DNA]</scope>
    <source>
        <strain evidence="4 5">HMF7854</strain>
    </source>
</reference>
<proteinExistence type="predicted"/>
<evidence type="ECO:0000259" key="3">
    <source>
        <dbReference type="Pfam" id="PF17996"/>
    </source>
</evidence>
<dbReference type="OrthoDB" id="9801375at2"/>
<dbReference type="PANTHER" id="PTHR37834">
    <property type="entry name" value="GDSL-LIKE LIPASE/ACYLHYDROLASE DOMAIN PROTEIN (AFU_ORTHOLOGUE AFUA_2G00620)"/>
    <property type="match status" value="1"/>
</dbReference>
<dbReference type="AlphaFoldDB" id="A0A429V8H1"/>
<organism evidence="4 5">
    <name type="scientific">Sphingomonas ginkgonis</name>
    <dbReference type="NCBI Taxonomy" id="2315330"/>
    <lineage>
        <taxon>Bacteria</taxon>
        <taxon>Pseudomonadati</taxon>
        <taxon>Pseudomonadota</taxon>
        <taxon>Alphaproteobacteria</taxon>
        <taxon>Sphingomonadales</taxon>
        <taxon>Sphingomonadaceae</taxon>
        <taxon>Sphingomonas</taxon>
    </lineage>
</organism>
<dbReference type="InterPro" id="IPR013830">
    <property type="entry name" value="SGNH_hydro"/>
</dbReference>
<dbReference type="SUPFAM" id="SSF52266">
    <property type="entry name" value="SGNH hydrolase"/>
    <property type="match status" value="1"/>
</dbReference>
<evidence type="ECO:0000313" key="5">
    <source>
        <dbReference type="Proteomes" id="UP000274661"/>
    </source>
</evidence>
<protein>
    <submittedName>
        <fullName evidence="4">GDSL family lipase</fullName>
    </submittedName>
</protein>
<dbReference type="InterPro" id="IPR037461">
    <property type="entry name" value="CtCE2-like_dom"/>
</dbReference>
<dbReference type="EMBL" id="RWJF01000001">
    <property type="protein sequence ID" value="RST30218.1"/>
    <property type="molecule type" value="Genomic_DNA"/>
</dbReference>
<accession>A0A429V8H1</accession>
<evidence type="ECO:0000313" key="4">
    <source>
        <dbReference type="EMBL" id="RST30218.1"/>
    </source>
</evidence>
<feature type="domain" description="SGNH hydrolase-type esterase" evidence="2">
    <location>
        <begin position="149"/>
        <end position="325"/>
    </location>
</feature>